<dbReference type="RefSeq" id="WP_319007234.1">
    <property type="nucleotide sequence ID" value="NZ_JAWJZF010000023.1"/>
</dbReference>
<evidence type="ECO:0000313" key="3">
    <source>
        <dbReference type="Proteomes" id="UP001278571"/>
    </source>
</evidence>
<accession>A0ABU4JYM8</accession>
<protein>
    <recommendedName>
        <fullName evidence="4">Transposase</fullName>
    </recommendedName>
</protein>
<evidence type="ECO:0000313" key="2">
    <source>
        <dbReference type="EMBL" id="MDX2290602.1"/>
    </source>
</evidence>
<reference evidence="2 3" key="1">
    <citation type="submission" date="2023-10" db="EMBL/GenBank/DDBJ databases">
        <authorList>
            <person name="Wang X.X."/>
        </authorList>
    </citation>
    <scope>NUCLEOTIDE SEQUENCE [LARGE SCALE GENOMIC DNA]</scope>
    <source>
        <strain evidence="2 3">NBRC 12816</strain>
    </source>
</reference>
<feature type="non-terminal residue" evidence="2">
    <location>
        <position position="71"/>
    </location>
</feature>
<keyword evidence="3" id="KW-1185">Reference proteome</keyword>
<comment type="caution">
    <text evidence="2">The sequence shown here is derived from an EMBL/GenBank/DDBJ whole genome shotgun (WGS) entry which is preliminary data.</text>
</comment>
<proteinExistence type="predicted"/>
<evidence type="ECO:0008006" key="4">
    <source>
        <dbReference type="Google" id="ProtNLM"/>
    </source>
</evidence>
<sequence>MSTTVVIGAVVAKVCMVWLLPWSRGRRFRHGKSYVAFQSVATSALHWNDISAGQRGNFIAMTAGLMQRHMP</sequence>
<organism evidence="2 3">
    <name type="scientific">Streptomyces roseolus</name>
    <dbReference type="NCBI Taxonomy" id="67358"/>
    <lineage>
        <taxon>Bacteria</taxon>
        <taxon>Bacillati</taxon>
        <taxon>Actinomycetota</taxon>
        <taxon>Actinomycetes</taxon>
        <taxon>Kitasatosporales</taxon>
        <taxon>Streptomycetaceae</taxon>
        <taxon>Streptomyces</taxon>
    </lineage>
</organism>
<name>A0ABU4JYM8_9ACTN</name>
<evidence type="ECO:0000256" key="1">
    <source>
        <dbReference type="SAM" id="Phobius"/>
    </source>
</evidence>
<keyword evidence="1" id="KW-0472">Membrane</keyword>
<dbReference type="Proteomes" id="UP001278571">
    <property type="component" value="Unassembled WGS sequence"/>
</dbReference>
<feature type="transmembrane region" description="Helical" evidence="1">
    <location>
        <begin position="6"/>
        <end position="23"/>
    </location>
</feature>
<dbReference type="EMBL" id="JAWJZF010000023">
    <property type="protein sequence ID" value="MDX2290602.1"/>
    <property type="molecule type" value="Genomic_DNA"/>
</dbReference>
<gene>
    <name evidence="2" type="ORF">R2363_00105</name>
</gene>
<keyword evidence="1" id="KW-0812">Transmembrane</keyword>
<keyword evidence="1" id="KW-1133">Transmembrane helix</keyword>